<dbReference type="InterPro" id="IPR036282">
    <property type="entry name" value="Glutathione-S-Trfase_C_sf"/>
</dbReference>
<dbReference type="HOGENOM" id="CLU_226179_0_0_1"/>
<dbReference type="EMBL" id="AMBO01000239">
    <property type="protein sequence ID" value="EKD03940.1"/>
    <property type="molecule type" value="Genomic_DNA"/>
</dbReference>
<feature type="region of interest" description="Disordered" evidence="2">
    <location>
        <begin position="2700"/>
        <end position="2753"/>
    </location>
</feature>
<feature type="compositionally biased region" description="Polar residues" evidence="2">
    <location>
        <begin position="269"/>
        <end position="288"/>
    </location>
</feature>
<evidence type="ECO:0000256" key="1">
    <source>
        <dbReference type="SAM" id="Coils"/>
    </source>
</evidence>
<feature type="compositionally biased region" description="Polar residues" evidence="2">
    <location>
        <begin position="2207"/>
        <end position="2219"/>
    </location>
</feature>
<feature type="region of interest" description="Disordered" evidence="2">
    <location>
        <begin position="2145"/>
        <end position="2448"/>
    </location>
</feature>
<feature type="region of interest" description="Disordered" evidence="2">
    <location>
        <begin position="200"/>
        <end position="241"/>
    </location>
</feature>
<dbReference type="GO" id="GO:0016460">
    <property type="term" value="C:myosin II complex"/>
    <property type="evidence" value="ECO:0007669"/>
    <property type="project" value="TreeGrafter"/>
</dbReference>
<feature type="compositionally biased region" description="Polar residues" evidence="2">
    <location>
        <begin position="2145"/>
        <end position="2162"/>
    </location>
</feature>
<dbReference type="SUPFAM" id="SSF47616">
    <property type="entry name" value="GST C-terminal domain-like"/>
    <property type="match status" value="1"/>
</dbReference>
<protein>
    <recommendedName>
        <fullName evidence="5">Pericentrin/AKAP-450 centrosomal targeting domain-containing protein</fullName>
    </recommendedName>
</protein>
<accession>K1VIH3</accession>
<feature type="region of interest" description="Disordered" evidence="2">
    <location>
        <begin position="2566"/>
        <end position="2664"/>
    </location>
</feature>
<dbReference type="GO" id="GO:0032982">
    <property type="term" value="C:myosin filament"/>
    <property type="evidence" value="ECO:0007669"/>
    <property type="project" value="TreeGrafter"/>
</dbReference>
<feature type="compositionally biased region" description="Polar residues" evidence="2">
    <location>
        <begin position="175"/>
        <end position="187"/>
    </location>
</feature>
<feature type="region of interest" description="Disordered" evidence="2">
    <location>
        <begin position="23"/>
        <end position="123"/>
    </location>
</feature>
<dbReference type="GO" id="GO:0051015">
    <property type="term" value="F:actin filament binding"/>
    <property type="evidence" value="ECO:0007669"/>
    <property type="project" value="TreeGrafter"/>
</dbReference>
<feature type="region of interest" description="Disordered" evidence="2">
    <location>
        <begin position="1949"/>
        <end position="2018"/>
    </location>
</feature>
<comment type="caution">
    <text evidence="3">The sequence shown here is derived from an EMBL/GenBank/DDBJ whole genome shotgun (WGS) entry which is preliminary data.</text>
</comment>
<keyword evidence="1" id="KW-0175">Coiled coil</keyword>
<feature type="coiled-coil region" evidence="1">
    <location>
        <begin position="973"/>
        <end position="1123"/>
    </location>
</feature>
<feature type="compositionally biased region" description="Polar residues" evidence="2">
    <location>
        <begin position="411"/>
        <end position="424"/>
    </location>
</feature>
<dbReference type="STRING" id="1220162.K1VIH3"/>
<dbReference type="OMA" id="LRTKVEM"/>
<feature type="region of interest" description="Disordered" evidence="2">
    <location>
        <begin position="258"/>
        <end position="288"/>
    </location>
</feature>
<dbReference type="InParanoid" id="K1VIH3"/>
<feature type="compositionally biased region" description="Polar residues" evidence="2">
    <location>
        <begin position="105"/>
        <end position="117"/>
    </location>
</feature>
<reference evidence="3 4" key="1">
    <citation type="journal article" date="2012" name="Eukaryot. Cell">
        <title>Genome sequence of the Trichosporon asahii environmental strain CBS 8904.</title>
        <authorList>
            <person name="Yang R.Y."/>
            <person name="Li H.T."/>
            <person name="Zhu H."/>
            <person name="Zhou G.P."/>
            <person name="Wang M."/>
            <person name="Wang L."/>
        </authorList>
    </citation>
    <scope>NUCLEOTIDE SEQUENCE [LARGE SCALE GENOMIC DNA]</scope>
    <source>
        <strain evidence="3 4">CBS 8904</strain>
    </source>
</reference>
<dbReference type="eggNOG" id="ENOG502S2EF">
    <property type="taxonomic scope" value="Eukaryota"/>
</dbReference>
<feature type="region of interest" description="Disordered" evidence="2">
    <location>
        <begin position="373"/>
        <end position="437"/>
    </location>
</feature>
<evidence type="ECO:0008006" key="5">
    <source>
        <dbReference type="Google" id="ProtNLM"/>
    </source>
</evidence>
<proteinExistence type="predicted"/>
<feature type="compositionally biased region" description="Low complexity" evidence="2">
    <location>
        <begin position="2628"/>
        <end position="2662"/>
    </location>
</feature>
<keyword evidence="4" id="KW-1185">Reference proteome</keyword>
<feature type="compositionally biased region" description="Basic and acidic residues" evidence="2">
    <location>
        <begin position="2744"/>
        <end position="2753"/>
    </location>
</feature>
<feature type="coiled-coil region" evidence="1">
    <location>
        <begin position="546"/>
        <end position="854"/>
    </location>
</feature>
<feature type="region of interest" description="Disordered" evidence="2">
    <location>
        <begin position="2040"/>
        <end position="2123"/>
    </location>
</feature>
<dbReference type="GO" id="GO:0000146">
    <property type="term" value="F:microfilament motor activity"/>
    <property type="evidence" value="ECO:0007669"/>
    <property type="project" value="TreeGrafter"/>
</dbReference>
<feature type="compositionally biased region" description="Low complexity" evidence="2">
    <location>
        <begin position="1603"/>
        <end position="1622"/>
    </location>
</feature>
<feature type="region of interest" description="Disordered" evidence="2">
    <location>
        <begin position="1430"/>
        <end position="1491"/>
    </location>
</feature>
<feature type="compositionally biased region" description="Polar residues" evidence="2">
    <location>
        <begin position="1577"/>
        <end position="1592"/>
    </location>
</feature>
<feature type="compositionally biased region" description="Basic residues" evidence="2">
    <location>
        <begin position="373"/>
        <end position="385"/>
    </location>
</feature>
<feature type="compositionally biased region" description="Acidic residues" evidence="2">
    <location>
        <begin position="1628"/>
        <end position="1643"/>
    </location>
</feature>
<feature type="compositionally biased region" description="Acidic residues" evidence="2">
    <location>
        <begin position="1667"/>
        <end position="1682"/>
    </location>
</feature>
<evidence type="ECO:0000256" key="2">
    <source>
        <dbReference type="SAM" id="MobiDB-lite"/>
    </source>
</evidence>
<feature type="compositionally biased region" description="Basic and acidic residues" evidence="2">
    <location>
        <begin position="2008"/>
        <end position="2018"/>
    </location>
</feature>
<dbReference type="PANTHER" id="PTHR45615:SF40">
    <property type="entry name" value="MYOSIN HEAVY CHAIN, NON-MUSCLE"/>
    <property type="match status" value="1"/>
</dbReference>
<evidence type="ECO:0000313" key="3">
    <source>
        <dbReference type="EMBL" id="EKD03940.1"/>
    </source>
</evidence>
<dbReference type="PANTHER" id="PTHR45615">
    <property type="entry name" value="MYOSIN HEAVY CHAIN, NON-MUSCLE"/>
    <property type="match status" value="1"/>
</dbReference>
<evidence type="ECO:0000313" key="4">
    <source>
        <dbReference type="Proteomes" id="UP000006757"/>
    </source>
</evidence>
<feature type="compositionally biased region" description="Basic and acidic residues" evidence="2">
    <location>
        <begin position="2368"/>
        <end position="2378"/>
    </location>
</feature>
<gene>
    <name evidence="3" type="ORF">A1Q2_01764</name>
</gene>
<feature type="region of interest" description="Disordered" evidence="2">
    <location>
        <begin position="1504"/>
        <end position="1728"/>
    </location>
</feature>
<feature type="compositionally biased region" description="Basic and acidic residues" evidence="2">
    <location>
        <begin position="2395"/>
        <end position="2408"/>
    </location>
</feature>
<dbReference type="Proteomes" id="UP000006757">
    <property type="component" value="Unassembled WGS sequence"/>
</dbReference>
<name>K1VIH3_TRIAC</name>
<dbReference type="GO" id="GO:0005737">
    <property type="term" value="C:cytoplasm"/>
    <property type="evidence" value="ECO:0007669"/>
    <property type="project" value="TreeGrafter"/>
</dbReference>
<feature type="region of interest" description="Disordered" evidence="2">
    <location>
        <begin position="161"/>
        <end position="188"/>
    </location>
</feature>
<sequence>MADLLETPSRLLKRVQQYEDVDLPSLPSISHDVDCDQTTEYPDPDDSVTSGNEVRWDKQFHHADGQEWSTPQVGRPFPSPPTGLDTATTGRGSYAHKRSPLAVNDSFSDFHSSPQRQLSDDEPSFLADLSKSRNVLDRSSVPITYDSDFLEDSLASQRLPATSADVESGSGLSLRDSTAETSTTSVMDTPLPRHYQRKATCQTHSVVPGLGLGPETRIPSLTRSEMSGTDDQEATTPDSHDRVLDTTSVHAHDLTAASTGSLDGADLSNVDQTQQSQGQEVKPVSTSSRTVTPAIMRFMDTPDTAVRAAATPFGVGAALRDVTRRHANNAVAPSTPFTPTVDYNKTPRAALDDAERRKNHVLSVLASSTLPSRVKRFTPHPRRHLSVGPGAESIAEEISLQSKPGDDSRSGNDSFISVASSQDLTPDRRGSRAFNQRANTSVPNILYSGAVSSSPGVSHLDNRPDTVKIQKHLNMMNQQLLDNNADLAREAEEWRSECTRLIGIMRDAGIQIDDDGNVLGDLPKLRGDGDSLDLASEADTSRRADGDALTELNKVLRVEVEEKEEEIARLRNAMAAQGDAVALRRELDESRRAHDALKAEFAQKTKDHTSQFTEICTEFEAQVQQLEAQVHELATAKATALPAEDYETERTALQERIQCLEGDLGRSRDEIAQLRLESEGRVRKSQEADKLASELQERLSELEHAKSAAAHALEESERAHATVCAQRAAAIEEVEELRRHLEDLNRVVATNRAVMEDQRESLNNLEELAGQEHKDLEETQRLLKDARRELSEINSRLLDRDRDIESLRAQADVANLEKSAFLEEATTEAENSVIVALEGKLEAAYKEIGRLKHEVHSAPIHQATLEARDARISALETEKLALMERLKAQEVSSPARWSNSMMTSTPMHKTVSSLKYPNTPGPLKDISWLQTTIGDSNESILRMQLEHLQHELDIANSQLDRNFGRLEEAGLSAVDLAEKLAAANTKIAVLQEELALLARESKSSTAAASAHHDRNERLENALETLREQMAILKDDMGRERERLQDDNRRLRVMLADLQSKAGEEIEALRVEIAQAQREAEDQFTEYQERLQAMRDERDGIDALRTAKVTVDALQRDLEDAQTAANGAEVYKATVREQTERLAGQQSTILSAQRSLKDAEQAAEELRAQLRVQTEELEGSRNDVLALEIERSKLARELRDFTEDLKIHRRESYKFGSELAALRDAQAAKEATYADEVGSLNQQLSGLREELLAANQSANEARGCHERLSRELATLQATSQDSSVEQRQKYKVQTRRLSAQIEYLKAKYTRENTFRNALALQKRFLLLLVGGMSLTFDGLRAPDTNATQAAPENGRYSSAIRGQGQPEGMTDATTHRLSISSIPNKCSTFAMGSRGPMLPNRRPAPGAYDLFPQESVSSWLDGLQAKIRAGLSGEEPANPNRPSSPLRAYSPGTVDDPERDTTANGYASEAYNPSDQVITRPSAEVSDGTAAPGVGPWAVAELNGDGCFEGQAGGDDMVTDEDSAVDRRSTGVSASPTYVIELGDSDEGDNEGADSCDLRAAGNLEQLSEKSGEDTLPYQRQNESHSTYNSYASEASEHDLGQVDSSGSESEGSEADPGSAEDSTQTHETEEEDDELETEGEEDGERGTPETISKLPAHGSETQPIDLLDSDDEEAEEDSSDSETESHPDSGEDNPYPTPPLLDPEQSSAPGPSTLDLSDPNVLAAEPTYSAQIPEPSQWALPDIFATPPSAAMLGAVLHNLSQNVLQEPPAEAFAHGYPDNPQAPPIDPELLDVQSQQAGSVLEVFAEGSHVRDLHADVEETVAEGEPGLQHHRNDDFCGSHELSMRSLPVTDTFGEHLVADAPLEPESGDENGLQDSSIYHPPGFEADATSAEAEGAMTGLISGLSRDADTVPTCGLPVNSYSPSVRNQAGTTQPVTTIGSELVLHVFEEPRPPPCGGVGTEERECTGPDPRQSPAQVSDGGTIPSGALSETMGPVNSLTPGEASGGSKEHGRVEGAADAKYQTAMVERLGIMPKEGYSKVDHAQESEEWSQDDGSDDDAATPELVVFDGDGSPSPETGLSRGPSAKLPETQTEPQAQAVEPQMSLLSESDEEVPAAVSPTSGPVESVIQVATVPFILNQIDTAPSGSRNLSPNVQDATQPHTAGGQSGPGSPIFQTLPSLPPLQLEKDVSDEQGLGQSEGLPCSAATATDTSDVQNQSCEDRSPAGLGCEDDSDDVGSPHGRALSSDQHSVHGAAGETCKSPSEPLLLDSCVPDGNYENHLHSATGPSSLPERHNVVSDGDAGGVLEPANDGVGAAAATESHPKSLNPTDTDTGSTDESEPTKPPPSESPPLHCEGQTSPGESGEVIEERGAQEIRSSRRPTPDMAESQGRPSDVLEVREGTPEYRPLRHHHGRGRTNATPSPALRLPRHPSHQADRSSPVPIEPPVTRSNCGYLKLHLVEGEYSATVLVPQCTLGDAERLEEESAAQLGMPTLAEERWAQNNMPPVRQLHPALHSKLSRITGPTMLQSYSTEMSPARDRTTFADSERWHVFILEASEGAIEYERNMRRPSVRPPIQRTPEPNRDRENGPLSTPGSRRKRSLSAVTEDGVHLSTGRKSAQAKDAVEASASPLRRSSRLRSTSQAPSEASDAPALSPSAPGPMNRRVTRAMKALEASGTSSLGAPSATDGDAAPTELSVGADELSREPQCKLGASTSPVGTRQRKRKLENLADGDQDGNSGNSTEREHREAPKRGFGWSIRRCREGKTSSEDHSPWQGKCWLGFFSSQSPVLEMEGKVHTESGSIVLGLLASQYVAGLEQHPSPQSIYWSHFSEGTMMLHLQPARVLGIFTDAISKRLSPEAARGARALNDMFRSRWADHNIQIQLDTVEDYLRNNEHFTGTKDIGLGDVRFPSCPHSHQQFMMLFPISAALDGFRKGEFSIGPNTRRWVDAMRQRPAYRNAIERQSEEEAKIRESAAKL</sequence>
<organism evidence="3 4">
    <name type="scientific">Trichosporon asahii var. asahii (strain CBS 8904)</name>
    <name type="common">Yeast</name>
    <dbReference type="NCBI Taxonomy" id="1220162"/>
    <lineage>
        <taxon>Eukaryota</taxon>
        <taxon>Fungi</taxon>
        <taxon>Dikarya</taxon>
        <taxon>Basidiomycota</taxon>
        <taxon>Agaricomycotina</taxon>
        <taxon>Tremellomycetes</taxon>
        <taxon>Trichosporonales</taxon>
        <taxon>Trichosporonaceae</taxon>
        <taxon>Trichosporon</taxon>
    </lineage>
</organism>
<feature type="compositionally biased region" description="Acidic residues" evidence="2">
    <location>
        <begin position="2047"/>
        <end position="2061"/>
    </location>
</feature>
<feature type="compositionally biased region" description="Basic and acidic residues" evidence="2">
    <location>
        <begin position="54"/>
        <end position="65"/>
    </location>
</feature>
<feature type="compositionally biased region" description="Acidic residues" evidence="2">
    <location>
        <begin position="1542"/>
        <end position="1553"/>
    </location>
</feature>
<dbReference type="OrthoDB" id="2020852at2759"/>
<feature type="region of interest" description="Disordered" evidence="2">
    <location>
        <begin position="1344"/>
        <end position="1370"/>
    </location>
</feature>
<feature type="coiled-coil region" evidence="1">
    <location>
        <begin position="1148"/>
        <end position="1210"/>
    </location>
</feature>